<accession>A0ABW1JFM6</accession>
<dbReference type="Proteomes" id="UP001596189">
    <property type="component" value="Unassembled WGS sequence"/>
</dbReference>
<keyword evidence="2" id="KW-0238">DNA-binding</keyword>
<evidence type="ECO:0000256" key="1">
    <source>
        <dbReference type="ARBA" id="ARBA00023015"/>
    </source>
</evidence>
<evidence type="ECO:0000313" key="6">
    <source>
        <dbReference type="Proteomes" id="UP001596189"/>
    </source>
</evidence>
<feature type="domain" description="HTH gntR-type" evidence="4">
    <location>
        <begin position="16"/>
        <end position="86"/>
    </location>
</feature>
<keyword evidence="3" id="KW-0804">Transcription</keyword>
<dbReference type="Gene3D" id="1.10.10.10">
    <property type="entry name" value="Winged helix-like DNA-binding domain superfamily/Winged helix DNA-binding domain"/>
    <property type="match status" value="1"/>
</dbReference>
<dbReference type="CDD" id="cd07377">
    <property type="entry name" value="WHTH_GntR"/>
    <property type="match status" value="1"/>
</dbReference>
<dbReference type="InterPro" id="IPR036390">
    <property type="entry name" value="WH_DNA-bd_sf"/>
</dbReference>
<dbReference type="SMART" id="SM00895">
    <property type="entry name" value="FCD"/>
    <property type="match status" value="1"/>
</dbReference>
<gene>
    <name evidence="5" type="ORF">ACFQDO_10860</name>
</gene>
<dbReference type="InterPro" id="IPR011711">
    <property type="entry name" value="GntR_C"/>
</dbReference>
<comment type="caution">
    <text evidence="5">The sequence shown here is derived from an EMBL/GenBank/DDBJ whole genome shotgun (WGS) entry which is preliminary data.</text>
</comment>
<reference evidence="6" key="1">
    <citation type="journal article" date="2019" name="Int. J. Syst. Evol. Microbiol.">
        <title>The Global Catalogue of Microorganisms (GCM) 10K type strain sequencing project: providing services to taxonomists for standard genome sequencing and annotation.</title>
        <authorList>
            <consortium name="The Broad Institute Genomics Platform"/>
            <consortium name="The Broad Institute Genome Sequencing Center for Infectious Disease"/>
            <person name="Wu L."/>
            <person name="Ma J."/>
        </authorList>
    </citation>
    <scope>NUCLEOTIDE SEQUENCE [LARGE SCALE GENOMIC DNA]</scope>
    <source>
        <strain evidence="6">KACC 14249</strain>
    </source>
</reference>
<dbReference type="PROSITE" id="PS50949">
    <property type="entry name" value="HTH_GNTR"/>
    <property type="match status" value="1"/>
</dbReference>
<dbReference type="Pfam" id="PF00392">
    <property type="entry name" value="GntR"/>
    <property type="match status" value="1"/>
</dbReference>
<dbReference type="InterPro" id="IPR000524">
    <property type="entry name" value="Tscrpt_reg_HTH_GntR"/>
</dbReference>
<evidence type="ECO:0000256" key="3">
    <source>
        <dbReference type="ARBA" id="ARBA00023163"/>
    </source>
</evidence>
<dbReference type="RefSeq" id="WP_345715689.1">
    <property type="nucleotide sequence ID" value="NZ_BAABFP010000002.1"/>
</dbReference>
<keyword evidence="1" id="KW-0805">Transcription regulation</keyword>
<dbReference type="SMART" id="SM00345">
    <property type="entry name" value="HTH_GNTR"/>
    <property type="match status" value="1"/>
</dbReference>
<keyword evidence="6" id="KW-1185">Reference proteome</keyword>
<dbReference type="PRINTS" id="PR00035">
    <property type="entry name" value="HTHGNTR"/>
</dbReference>
<dbReference type="PANTHER" id="PTHR43537">
    <property type="entry name" value="TRANSCRIPTIONAL REGULATOR, GNTR FAMILY"/>
    <property type="match status" value="1"/>
</dbReference>
<name>A0ABW1JFM6_9ACTN</name>
<evidence type="ECO:0000256" key="2">
    <source>
        <dbReference type="ARBA" id="ARBA00023125"/>
    </source>
</evidence>
<dbReference type="Pfam" id="PF07729">
    <property type="entry name" value="FCD"/>
    <property type="match status" value="1"/>
</dbReference>
<proteinExistence type="predicted"/>
<dbReference type="EMBL" id="JBHSRD010000004">
    <property type="protein sequence ID" value="MFC6007629.1"/>
    <property type="molecule type" value="Genomic_DNA"/>
</dbReference>
<evidence type="ECO:0000259" key="4">
    <source>
        <dbReference type="PROSITE" id="PS50949"/>
    </source>
</evidence>
<dbReference type="InterPro" id="IPR008920">
    <property type="entry name" value="TF_FadR/GntR_C"/>
</dbReference>
<organism evidence="5 6">
    <name type="scientific">Angustibacter luteus</name>
    <dbReference type="NCBI Taxonomy" id="658456"/>
    <lineage>
        <taxon>Bacteria</taxon>
        <taxon>Bacillati</taxon>
        <taxon>Actinomycetota</taxon>
        <taxon>Actinomycetes</taxon>
        <taxon>Kineosporiales</taxon>
        <taxon>Kineosporiaceae</taxon>
    </lineage>
</organism>
<dbReference type="Gene3D" id="1.20.120.530">
    <property type="entry name" value="GntR ligand-binding domain-like"/>
    <property type="match status" value="1"/>
</dbReference>
<dbReference type="SUPFAM" id="SSF48008">
    <property type="entry name" value="GntR ligand-binding domain-like"/>
    <property type="match status" value="1"/>
</dbReference>
<evidence type="ECO:0000313" key="5">
    <source>
        <dbReference type="EMBL" id="MFC6007629.1"/>
    </source>
</evidence>
<dbReference type="PANTHER" id="PTHR43537:SF24">
    <property type="entry name" value="GLUCONATE OPERON TRANSCRIPTIONAL REPRESSOR"/>
    <property type="match status" value="1"/>
</dbReference>
<sequence length="244" mass="25828">MSPRALAGVFSPLEPSGRAEAVTRRLSDAIALGLLPDTQQLPSETDLADRLGVSTVTVREALTALREQGLVRTRRGRGGGSFVCAPDDAATSVLRARLRGFGLGELRDLADHYAAISGACARLAADRADEQDLARLEAATERLAGAADAGARRRAEGQYHLELAAGAQSPRLTREEIALQSAVGPVLWLPYSQDATMHAACEVHRRLHQAVAAGDGAAARAAAEDHVAQMFTAVRDLHREVSRG</sequence>
<dbReference type="SUPFAM" id="SSF46785">
    <property type="entry name" value="Winged helix' DNA-binding domain"/>
    <property type="match status" value="1"/>
</dbReference>
<protein>
    <submittedName>
        <fullName evidence="5">FadR/GntR family transcriptional regulator</fullName>
    </submittedName>
</protein>
<dbReference type="InterPro" id="IPR036388">
    <property type="entry name" value="WH-like_DNA-bd_sf"/>
</dbReference>